<accession>A0A2N9EBW4</accession>
<organism evidence="4">
    <name type="scientific">Fagus sylvatica</name>
    <name type="common">Beechnut</name>
    <dbReference type="NCBI Taxonomy" id="28930"/>
    <lineage>
        <taxon>Eukaryota</taxon>
        <taxon>Viridiplantae</taxon>
        <taxon>Streptophyta</taxon>
        <taxon>Embryophyta</taxon>
        <taxon>Tracheophyta</taxon>
        <taxon>Spermatophyta</taxon>
        <taxon>Magnoliopsida</taxon>
        <taxon>eudicotyledons</taxon>
        <taxon>Gunneridae</taxon>
        <taxon>Pentapetalae</taxon>
        <taxon>rosids</taxon>
        <taxon>fabids</taxon>
        <taxon>Fagales</taxon>
        <taxon>Fagaceae</taxon>
        <taxon>Fagus</taxon>
    </lineage>
</organism>
<keyword evidence="3" id="KW-0809">Transit peptide</keyword>
<dbReference type="Gene3D" id="1.25.70.10">
    <property type="entry name" value="Transcription termination factor 3, mitochondrial"/>
    <property type="match status" value="1"/>
</dbReference>
<keyword evidence="2" id="KW-0805">Transcription regulation</keyword>
<keyword evidence="2" id="KW-0806">Transcription termination</keyword>
<dbReference type="PANTHER" id="PTHR13068">
    <property type="entry name" value="CGI-12 PROTEIN-RELATED"/>
    <property type="match status" value="1"/>
</dbReference>
<dbReference type="SMART" id="SM00733">
    <property type="entry name" value="Mterf"/>
    <property type="match status" value="6"/>
</dbReference>
<reference evidence="4" key="1">
    <citation type="submission" date="2018-02" db="EMBL/GenBank/DDBJ databases">
        <authorList>
            <person name="Cohen D.B."/>
            <person name="Kent A.D."/>
        </authorList>
    </citation>
    <scope>NUCLEOTIDE SEQUENCE</scope>
</reference>
<dbReference type="Pfam" id="PF02536">
    <property type="entry name" value="mTERF"/>
    <property type="match status" value="1"/>
</dbReference>
<dbReference type="InterPro" id="IPR038538">
    <property type="entry name" value="MTERF_sf"/>
</dbReference>
<dbReference type="PANTHER" id="PTHR13068:SF133">
    <property type="entry name" value="MITOCHONDRIAL TRANSCRIPTION TERMINATION FACTOR FAMILY PROTEIN"/>
    <property type="match status" value="1"/>
</dbReference>
<protein>
    <submittedName>
        <fullName evidence="4">Uncharacterized protein</fullName>
    </submittedName>
</protein>
<keyword evidence="2" id="KW-0804">Transcription</keyword>
<evidence type="ECO:0000256" key="2">
    <source>
        <dbReference type="ARBA" id="ARBA00022472"/>
    </source>
</evidence>
<dbReference type="GO" id="GO:0003676">
    <property type="term" value="F:nucleic acid binding"/>
    <property type="evidence" value="ECO:0007669"/>
    <property type="project" value="InterPro"/>
</dbReference>
<gene>
    <name evidence="4" type="ORF">FSB_LOCUS154</name>
</gene>
<evidence type="ECO:0000256" key="3">
    <source>
        <dbReference type="ARBA" id="ARBA00022946"/>
    </source>
</evidence>
<proteinExistence type="inferred from homology"/>
<dbReference type="FunFam" id="1.25.70.10:FF:000001">
    <property type="entry name" value="Mitochondrial transcription termination factor-like"/>
    <property type="match status" value="1"/>
</dbReference>
<evidence type="ECO:0000313" key="4">
    <source>
        <dbReference type="EMBL" id="SPC72272.1"/>
    </source>
</evidence>
<dbReference type="GO" id="GO:0006353">
    <property type="term" value="P:DNA-templated transcription termination"/>
    <property type="evidence" value="ECO:0007669"/>
    <property type="project" value="UniProtKB-KW"/>
</dbReference>
<sequence length="329" mass="37971">MIHLENPEGPDSVLNLFKENGFDDTQITKIVRARPHLLLSDPENTLLPKIEFFRSKGVSSSDIPRIITTSPDLLNRSLENHIIPCYDFLKSVLVVNKKVITTLKRSRWSFLNNITKTMVPNIELLREVGASQIAISFFVTTYPDFAFIKPTKFVKAVQEVKEMGFNPSKVVFMEAIRVVLFLTKPTWEYKFEIFKRWGWSKEDNLSAFKKQPKFMTNSEEKITKVMNFLVNNFGRPSTDIAKTPVVLNLSLEKRIIPRCSVVQILLAKDLVKNDLSLSTFLLPNEKWFLERFVIKFQDAVPQLLSVYQNKMDFIDVKFQSEKVGGTELL</sequence>
<comment type="similarity">
    <text evidence="1">Belongs to the mTERF family.</text>
</comment>
<dbReference type="InterPro" id="IPR003690">
    <property type="entry name" value="MTERF"/>
</dbReference>
<evidence type="ECO:0000256" key="1">
    <source>
        <dbReference type="ARBA" id="ARBA00007692"/>
    </source>
</evidence>
<dbReference type="AlphaFoldDB" id="A0A2N9EBW4"/>
<name>A0A2N9EBW4_FAGSY</name>
<dbReference type="EMBL" id="OIVN01000002">
    <property type="protein sequence ID" value="SPC72272.1"/>
    <property type="molecule type" value="Genomic_DNA"/>
</dbReference>